<feature type="transmembrane region" description="Helical" evidence="6">
    <location>
        <begin position="626"/>
        <end position="646"/>
    </location>
</feature>
<keyword evidence="10" id="KW-1185">Reference proteome</keyword>
<evidence type="ECO:0000313" key="10">
    <source>
        <dbReference type="Proteomes" id="UP000007110"/>
    </source>
</evidence>
<protein>
    <submittedName>
        <fullName evidence="8">Two-pore calcium channel 2</fullName>
    </submittedName>
</protein>
<dbReference type="InterPro" id="IPR028798">
    <property type="entry name" value="TPC2"/>
</dbReference>
<dbReference type="AlphaFoldDB" id="B8PXJ9"/>
<feature type="domain" description="Ion transport" evidence="7">
    <location>
        <begin position="106"/>
        <end position="363"/>
    </location>
</feature>
<evidence type="ECO:0000256" key="6">
    <source>
        <dbReference type="SAM" id="Phobius"/>
    </source>
</evidence>
<dbReference type="InterPro" id="IPR005821">
    <property type="entry name" value="Ion_trans_dom"/>
</dbReference>
<reference evidence="9" key="3">
    <citation type="submission" date="2021-01" db="UniProtKB">
        <authorList>
            <consortium name="EnsemblMetazoa"/>
        </authorList>
    </citation>
    <scope>IDENTIFICATION</scope>
</reference>
<dbReference type="CTD" id="37983"/>
<dbReference type="Gene3D" id="1.20.120.350">
    <property type="entry name" value="Voltage-gated potassium channels. Chain C"/>
    <property type="match status" value="2"/>
</dbReference>
<dbReference type="GO" id="GO:0015280">
    <property type="term" value="F:ligand-gated sodium channel activity"/>
    <property type="evidence" value="ECO:0000318"/>
    <property type="project" value="GO_Central"/>
</dbReference>
<dbReference type="GO" id="GO:0019722">
    <property type="term" value="P:calcium-mediated signaling"/>
    <property type="evidence" value="ECO:0000318"/>
    <property type="project" value="GO_Central"/>
</dbReference>
<evidence type="ECO:0000313" key="8">
    <source>
        <dbReference type="EMBL" id="ABZ79727.1"/>
    </source>
</evidence>
<feature type="transmembrane region" description="Helical" evidence="6">
    <location>
        <begin position="478"/>
        <end position="500"/>
    </location>
</feature>
<dbReference type="PANTHER" id="PTHR46768">
    <property type="entry name" value="TWO PORE CALCIUM CHANNEL PROTEIN 2"/>
    <property type="match status" value="1"/>
</dbReference>
<dbReference type="GO" id="GO:0097682">
    <property type="term" value="F:intracellularly phosphatidylinositol-3,5-bisphosphate-gated monatomic cation channel activity"/>
    <property type="evidence" value="ECO:0000318"/>
    <property type="project" value="GO_Central"/>
</dbReference>
<feature type="compositionally biased region" description="Acidic residues" evidence="5">
    <location>
        <begin position="1"/>
        <end position="13"/>
    </location>
</feature>
<organism evidence="8">
    <name type="scientific">Strongylocentrotus purpuratus</name>
    <name type="common">Purple sea urchin</name>
    <dbReference type="NCBI Taxonomy" id="7668"/>
    <lineage>
        <taxon>Eukaryota</taxon>
        <taxon>Metazoa</taxon>
        <taxon>Echinodermata</taxon>
        <taxon>Eleutherozoa</taxon>
        <taxon>Echinozoa</taxon>
        <taxon>Echinoidea</taxon>
        <taxon>Euechinoidea</taxon>
        <taxon>Echinacea</taxon>
        <taxon>Camarodonta</taxon>
        <taxon>Echinidea</taxon>
        <taxon>Strongylocentrotidae</taxon>
        <taxon>Strongylocentrotus</taxon>
    </lineage>
</organism>
<evidence type="ECO:0000256" key="3">
    <source>
        <dbReference type="ARBA" id="ARBA00022989"/>
    </source>
</evidence>
<reference evidence="10" key="2">
    <citation type="submission" date="2015-02" db="EMBL/GenBank/DDBJ databases">
        <title>Genome sequencing for Strongylocentrotus purpuratus.</title>
        <authorList>
            <person name="Murali S."/>
            <person name="Liu Y."/>
            <person name="Vee V."/>
            <person name="English A."/>
            <person name="Wang M."/>
            <person name="Skinner E."/>
            <person name="Han Y."/>
            <person name="Muzny D.M."/>
            <person name="Worley K.C."/>
            <person name="Gibbs R.A."/>
        </authorList>
    </citation>
    <scope>NUCLEOTIDE SEQUENCE</scope>
</reference>
<keyword evidence="4 6" id="KW-0472">Membrane</keyword>
<dbReference type="GeneID" id="592190"/>
<dbReference type="OrthoDB" id="416585at2759"/>
<evidence type="ECO:0000313" key="9">
    <source>
        <dbReference type="EnsemblMetazoa" id="NP_001138448"/>
    </source>
</evidence>
<keyword evidence="3 6" id="KW-1133">Transmembrane helix</keyword>
<evidence type="ECO:0000259" key="7">
    <source>
        <dbReference type="Pfam" id="PF00520"/>
    </source>
</evidence>
<dbReference type="OMA" id="HTHIFIV"/>
<dbReference type="GO" id="GO:0005765">
    <property type="term" value="C:lysosomal membrane"/>
    <property type="evidence" value="ECO:0000318"/>
    <property type="project" value="GO_Central"/>
</dbReference>
<reference evidence="8" key="1">
    <citation type="submission" date="2007-11" db="EMBL/GenBank/DDBJ databases">
        <title>Molecular cloning of two-pore channels (TPC) from Strongylocentrotus purpuratus.</title>
        <authorList>
            <person name="Ruas M."/>
            <person name="Parrington J."/>
            <person name="Galione A."/>
        </authorList>
    </citation>
    <scope>NUCLEOTIDE SEQUENCE</scope>
</reference>
<dbReference type="EnsemblMetazoa" id="NM_001144976">
    <property type="protein sequence ID" value="NP_001138448"/>
    <property type="gene ID" value="GeneID_592190"/>
</dbReference>
<feature type="transmembrane region" description="Helical" evidence="6">
    <location>
        <begin position="714"/>
        <end position="740"/>
    </location>
</feature>
<accession>B8PXJ9</accession>
<dbReference type="FunCoup" id="B8PXJ9">
    <property type="interactions" value="442"/>
</dbReference>
<proteinExistence type="evidence at transcript level"/>
<feature type="transmembrane region" description="Helical" evidence="6">
    <location>
        <begin position="551"/>
        <end position="570"/>
    </location>
</feature>
<evidence type="ECO:0000256" key="5">
    <source>
        <dbReference type="SAM" id="MobiDB-lite"/>
    </source>
</evidence>
<dbReference type="InParanoid" id="B8PXJ9"/>
<evidence type="ECO:0000256" key="2">
    <source>
        <dbReference type="ARBA" id="ARBA00022692"/>
    </source>
</evidence>
<dbReference type="GO" id="GO:0022832">
    <property type="term" value="F:voltage-gated channel activity"/>
    <property type="evidence" value="ECO:0007669"/>
    <property type="project" value="InterPro"/>
</dbReference>
<dbReference type="SUPFAM" id="SSF81324">
    <property type="entry name" value="Voltage-gated potassium channels"/>
    <property type="match status" value="2"/>
</dbReference>
<dbReference type="EMBL" id="EU287987">
    <property type="protein sequence ID" value="ABZ79727.1"/>
    <property type="molecule type" value="mRNA"/>
</dbReference>
<dbReference type="Pfam" id="PF00520">
    <property type="entry name" value="Ion_trans"/>
    <property type="match status" value="2"/>
</dbReference>
<feature type="region of interest" description="Disordered" evidence="5">
    <location>
        <begin position="1"/>
        <end position="28"/>
    </location>
</feature>
<feature type="domain" description="Ion transport" evidence="7">
    <location>
        <begin position="480"/>
        <end position="739"/>
    </location>
</feature>
<dbReference type="KEGG" id="spu:592190"/>
<dbReference type="Gene3D" id="1.10.287.70">
    <property type="match status" value="2"/>
</dbReference>
<feature type="transmembrane region" description="Helical" evidence="6">
    <location>
        <begin position="336"/>
        <end position="360"/>
    </location>
</feature>
<feature type="transmembrane region" description="Helical" evidence="6">
    <location>
        <begin position="239"/>
        <end position="261"/>
    </location>
</feature>
<dbReference type="GO" id="GO:0075509">
    <property type="term" value="P:endocytosis involved in viral entry into host cell"/>
    <property type="evidence" value="ECO:0000318"/>
    <property type="project" value="GO_Central"/>
</dbReference>
<sequence>MGDYYEYESDDNDDQKQPIHRKVYPIYGRDRERSDSSTYLTGSSSASASANALMNFDSDSHCDPKALLQAVVFVEDAVKFRSIKHKIDPFSLWYYRVYYSRPIQWTLYLAIFTILVLAFFEPPSSLTTGSSSDPRYRGDRIHAPCGVTEGIEFACLLIFLYDVCTKIYLIGFSELRKSKWLVAYLVVMAFSLIDWLVTINFVCDELYRIRRFLRPFFLIQNSQLMKKTVRSIKNTMPKVASVILLLLIHIYFFTMFGMLLFPRPDGDLKPSVLHNKTSNQTSLIVNDTTIVDSRIFQEGMQHFASIGESFMSLLVLLTTANNPDVTMPAYQNNRFYALYFIIFLGIGLYLFFNMLTAVIYNEFRGYLITSMQSSHFRRRLGFQAAFEMLRAQIRTVNGSIERCTVSVSVVKSVVLQASIPKRAKRTILTELDGNIGGVITSSEFQGLFDCLDHQTDEDEIPGPRLITRPRLKRLQSCIVHRFFGYCGTAVAVVNIVFISIEISTQYDKSLYHDDSELTKFNIVFIIYYCVEQILKFWALGWKCFKYSVTNLLDALFTAVLLVAQILYLVMEGSRLYPDDSVGFVMYDLVRIINILITFRLFRIITHFNTMAIVVSTMLDLIRNLRAFIGILVVIYYVFAILGMVVFRGKSPQPPNNTDITQLPMCGSYRQLNYYANNFDDFASAIVVLWDIMVVNNWHVFLEAYSKTASQWSQIYFIAWYFTSVLVCLNVFTAIILENFITSWDRSQKRQRQSLEEGNRPTAYLMSVHTMFRDDLQEPTESELLDEIYKHPHIQNLRF</sequence>
<dbReference type="Proteomes" id="UP000007110">
    <property type="component" value="Unassembled WGS sequence"/>
</dbReference>
<comment type="subcellular location">
    <subcellularLocation>
        <location evidence="1">Membrane</location>
        <topology evidence="1">Multi-pass membrane protein</topology>
    </subcellularLocation>
</comment>
<evidence type="ECO:0000256" key="1">
    <source>
        <dbReference type="ARBA" id="ARBA00004141"/>
    </source>
</evidence>
<feature type="transmembrane region" description="Helical" evidence="6">
    <location>
        <begin position="102"/>
        <end position="120"/>
    </location>
</feature>
<keyword evidence="2 6" id="KW-0812">Transmembrane</keyword>
<feature type="transmembrane region" description="Helical" evidence="6">
    <location>
        <begin position="181"/>
        <end position="203"/>
    </location>
</feature>
<dbReference type="PANTHER" id="PTHR46768:SF1">
    <property type="entry name" value="TWO PORE CHANNEL PROTEIN 2"/>
    <property type="match status" value="1"/>
</dbReference>
<dbReference type="InterPro" id="IPR027359">
    <property type="entry name" value="Volt_channel_dom_sf"/>
</dbReference>
<name>B8PXJ9_STRPU</name>
<feature type="transmembrane region" description="Helical" evidence="6">
    <location>
        <begin position="520"/>
        <end position="539"/>
    </location>
</feature>
<dbReference type="RefSeq" id="NP_001138448.1">
    <property type="nucleotide sequence ID" value="NM_001144976.1"/>
</dbReference>
<feature type="transmembrane region" description="Helical" evidence="6">
    <location>
        <begin position="590"/>
        <end position="614"/>
    </location>
</feature>
<evidence type="ECO:0000256" key="4">
    <source>
        <dbReference type="ARBA" id="ARBA00023136"/>
    </source>
</evidence>